<name>A0A563U6P9_9SPHI</name>
<gene>
    <name evidence="2" type="ORF">FPZ42_08315</name>
</gene>
<reference evidence="2 3" key="1">
    <citation type="submission" date="2019-07" db="EMBL/GenBank/DDBJ databases">
        <authorList>
            <person name="Kim J."/>
        </authorList>
    </citation>
    <scope>NUCLEOTIDE SEQUENCE [LARGE SCALE GENOMIC DNA]</scope>
    <source>
        <strain evidence="2 3">MJ1a</strain>
    </source>
</reference>
<evidence type="ECO:0008006" key="4">
    <source>
        <dbReference type="Google" id="ProtNLM"/>
    </source>
</evidence>
<dbReference type="OrthoDB" id="797125at2"/>
<feature type="chain" id="PRO_5021818689" description="Lipoprotein" evidence="1">
    <location>
        <begin position="21"/>
        <end position="247"/>
    </location>
</feature>
<protein>
    <recommendedName>
        <fullName evidence="4">Lipoprotein</fullName>
    </recommendedName>
</protein>
<sequence>MKFKSLATLTFTALTVFLYSACTKETTTRTDSDNNKAIATQIAVNLTNSLAATVASGNNYSGLPKTNSVVNGKKINDLTCGQFIEQPFDNTYTKGDSIKDVMVGSNKFVISCENNQPNGYTYTGEYVNSGFSPYLSNYKNTVKEFYTLKSLADGYTKMQIDGAQNSTYNFTTRKDGEVMVQTNTYNLKGLIIDATSKPFDITAGVAEYVSKGNNAGREFSFAGTITYLGNHKAKVTYNGQSIDITIN</sequence>
<dbReference type="RefSeq" id="WP_146270250.1">
    <property type="nucleotide sequence ID" value="NZ_VOEI01000002.1"/>
</dbReference>
<evidence type="ECO:0000313" key="2">
    <source>
        <dbReference type="EMBL" id="TWR27027.1"/>
    </source>
</evidence>
<keyword evidence="1" id="KW-0732">Signal</keyword>
<dbReference type="EMBL" id="VOEI01000002">
    <property type="protein sequence ID" value="TWR27027.1"/>
    <property type="molecule type" value="Genomic_DNA"/>
</dbReference>
<feature type="signal peptide" evidence="1">
    <location>
        <begin position="1"/>
        <end position="20"/>
    </location>
</feature>
<proteinExistence type="predicted"/>
<dbReference type="Proteomes" id="UP000318010">
    <property type="component" value="Unassembled WGS sequence"/>
</dbReference>
<organism evidence="2 3">
    <name type="scientific">Mucilaginibacter achroorhodeus</name>
    <dbReference type="NCBI Taxonomy" id="2599294"/>
    <lineage>
        <taxon>Bacteria</taxon>
        <taxon>Pseudomonadati</taxon>
        <taxon>Bacteroidota</taxon>
        <taxon>Sphingobacteriia</taxon>
        <taxon>Sphingobacteriales</taxon>
        <taxon>Sphingobacteriaceae</taxon>
        <taxon>Mucilaginibacter</taxon>
    </lineage>
</organism>
<evidence type="ECO:0000313" key="3">
    <source>
        <dbReference type="Proteomes" id="UP000318010"/>
    </source>
</evidence>
<evidence type="ECO:0000256" key="1">
    <source>
        <dbReference type="SAM" id="SignalP"/>
    </source>
</evidence>
<comment type="caution">
    <text evidence="2">The sequence shown here is derived from an EMBL/GenBank/DDBJ whole genome shotgun (WGS) entry which is preliminary data.</text>
</comment>
<accession>A0A563U6P9</accession>
<keyword evidence="3" id="KW-1185">Reference proteome</keyword>
<dbReference type="AlphaFoldDB" id="A0A563U6P9"/>